<protein>
    <recommendedName>
        <fullName evidence="7">Lipoprotein</fullName>
    </recommendedName>
</protein>
<dbReference type="EMBL" id="CP101127">
    <property type="protein sequence ID" value="UTO25828.1"/>
    <property type="molecule type" value="Genomic_DNA"/>
</dbReference>
<evidence type="ECO:0000256" key="1">
    <source>
        <dbReference type="SAM" id="Coils"/>
    </source>
</evidence>
<dbReference type="EMBL" id="JASBCP010000002">
    <property type="protein sequence ID" value="MDI3048030.1"/>
    <property type="molecule type" value="Genomic_DNA"/>
</dbReference>
<dbReference type="Proteomes" id="UP001233782">
    <property type="component" value="Unassembled WGS sequence"/>
</dbReference>
<organism evidence="4 6">
    <name type="scientific">Metamycoplasma hyosynoviae</name>
    <dbReference type="NCBI Taxonomy" id="29559"/>
    <lineage>
        <taxon>Bacteria</taxon>
        <taxon>Bacillati</taxon>
        <taxon>Mycoplasmatota</taxon>
        <taxon>Mycoplasmoidales</taxon>
        <taxon>Metamycoplasmataceae</taxon>
        <taxon>Metamycoplasma</taxon>
    </lineage>
</organism>
<reference evidence="5" key="2">
    <citation type="submission" date="2022-07" db="EMBL/GenBank/DDBJ databases">
        <title>Complete genome of Mycoplasma hyosynoviae B1.</title>
        <authorList>
            <person name="Spergser J."/>
        </authorList>
    </citation>
    <scope>NUCLEOTIDE SEQUENCE</scope>
    <source>
        <strain evidence="5">B1</strain>
    </source>
</reference>
<evidence type="ECO:0000256" key="2">
    <source>
        <dbReference type="SAM" id="Phobius"/>
    </source>
</evidence>
<dbReference type="GeneID" id="75105462"/>
<evidence type="ECO:0000313" key="4">
    <source>
        <dbReference type="EMBL" id="TDU97728.1"/>
    </source>
</evidence>
<gene>
    <name evidence="4" type="ORF">JN03_0237</name>
    <name evidence="5" type="ORF">NMG93_03075</name>
    <name evidence="3" type="ORF">QJ129_02035</name>
</gene>
<evidence type="ECO:0000313" key="5">
    <source>
        <dbReference type="EMBL" id="UTO25828.1"/>
    </source>
</evidence>
<proteinExistence type="predicted"/>
<evidence type="ECO:0008006" key="7">
    <source>
        <dbReference type="Google" id="ProtNLM"/>
    </source>
</evidence>
<keyword evidence="2" id="KW-0472">Membrane</keyword>
<sequence>MKWIKKLSLPLFSACSVPLVVISCKQKDQLDEPKDDKNYSFYKQALNNLVEEKDNVSVKLSEAKQELWKLKKEKPEDTAAIVTQQKIVDELFDKKLAFIKNLNIYADPLKSSGDLLKEWDPTYFVQNIIYQPKENFQDRIKKIRLNDDSQFYKELKANNLYDEFHKKYKIIIVVIDNQDKLSVTFQLTLMPLNSSYSYKGKKNDYYFFYNNWYARYQGFKGEEEIVTKQHNTNKTFTILGIVIPVVAIGGLIIYIVVMILVKKSRAKRGLK</sequence>
<dbReference type="RefSeq" id="WP_036444079.1">
    <property type="nucleotide sequence ID" value="NZ_CP101127.1"/>
</dbReference>
<dbReference type="PROSITE" id="PS51257">
    <property type="entry name" value="PROKAR_LIPOPROTEIN"/>
    <property type="match status" value="1"/>
</dbReference>
<name>A0A063YJ71_9BACT</name>
<keyword evidence="1" id="KW-0175">Coiled coil</keyword>
<dbReference type="AlphaFoldDB" id="A0A063YJ71"/>
<reference evidence="4 6" key="1">
    <citation type="submission" date="2019-03" db="EMBL/GenBank/DDBJ databases">
        <title>Genomic Encyclopedia of Archaeal and Bacterial Type Strains, Phase II (KMG-II): from individual species to whole genera.</title>
        <authorList>
            <person name="Goeker M."/>
        </authorList>
    </citation>
    <scope>NUCLEOTIDE SEQUENCE [LARGE SCALE GENOMIC DNA]</scope>
    <source>
        <strain evidence="4 6">ATCC 25591</strain>
    </source>
</reference>
<dbReference type="Proteomes" id="UP000294882">
    <property type="component" value="Unassembled WGS sequence"/>
</dbReference>
<dbReference type="Proteomes" id="UP001059349">
    <property type="component" value="Chromosome"/>
</dbReference>
<evidence type="ECO:0000313" key="6">
    <source>
        <dbReference type="Proteomes" id="UP000294882"/>
    </source>
</evidence>
<dbReference type="OrthoDB" id="397306at2"/>
<accession>A0A063YJ71</accession>
<reference evidence="3" key="3">
    <citation type="submission" date="2023-04" db="EMBL/GenBank/DDBJ databases">
        <title>Genomes of recent Mycoplasma hyosynoviae isolates 2023.</title>
        <authorList>
            <person name="Spergser J."/>
        </authorList>
    </citation>
    <scope>NUCLEOTIDE SEQUENCE</scope>
    <source>
        <strain evidence="3">SN1J23N</strain>
    </source>
</reference>
<feature type="coiled-coil region" evidence="1">
    <location>
        <begin position="46"/>
        <end position="73"/>
    </location>
</feature>
<keyword evidence="2" id="KW-0812">Transmembrane</keyword>
<evidence type="ECO:0000313" key="3">
    <source>
        <dbReference type="EMBL" id="MDI3048030.1"/>
    </source>
</evidence>
<keyword evidence="2" id="KW-1133">Transmembrane helix</keyword>
<dbReference type="EMBL" id="SOCH01000003">
    <property type="protein sequence ID" value="TDU97728.1"/>
    <property type="molecule type" value="Genomic_DNA"/>
</dbReference>
<feature type="transmembrane region" description="Helical" evidence="2">
    <location>
        <begin position="236"/>
        <end position="261"/>
    </location>
</feature>